<dbReference type="SUPFAM" id="SSF81301">
    <property type="entry name" value="Nucleotidyltransferase"/>
    <property type="match status" value="1"/>
</dbReference>
<dbReference type="eggNOG" id="KOG2277">
    <property type="taxonomic scope" value="Eukaryota"/>
</dbReference>
<dbReference type="GO" id="GO:0031123">
    <property type="term" value="P:RNA 3'-end processing"/>
    <property type="evidence" value="ECO:0007669"/>
    <property type="project" value="TreeGrafter"/>
</dbReference>
<accession>V4L570</accession>
<name>V4L570_EUTSA</name>
<dbReference type="OMA" id="HNYRCDE"/>
<organism evidence="2 3">
    <name type="scientific">Eutrema salsugineum</name>
    <name type="common">Saltwater cress</name>
    <name type="synonym">Sisymbrium salsugineum</name>
    <dbReference type="NCBI Taxonomy" id="72664"/>
    <lineage>
        <taxon>Eukaryota</taxon>
        <taxon>Viridiplantae</taxon>
        <taxon>Streptophyta</taxon>
        <taxon>Embryophyta</taxon>
        <taxon>Tracheophyta</taxon>
        <taxon>Spermatophyta</taxon>
        <taxon>Magnoliopsida</taxon>
        <taxon>eudicotyledons</taxon>
        <taxon>Gunneridae</taxon>
        <taxon>Pentapetalae</taxon>
        <taxon>rosids</taxon>
        <taxon>malvids</taxon>
        <taxon>Brassicales</taxon>
        <taxon>Brassicaceae</taxon>
        <taxon>Eutremeae</taxon>
        <taxon>Eutrema</taxon>
    </lineage>
</organism>
<evidence type="ECO:0000313" key="3">
    <source>
        <dbReference type="Proteomes" id="UP000030689"/>
    </source>
</evidence>
<dbReference type="CDD" id="cd05402">
    <property type="entry name" value="NT_PAP_TUTase"/>
    <property type="match status" value="1"/>
</dbReference>
<proteinExistence type="predicted"/>
<dbReference type="PANTHER" id="PTHR12271">
    <property type="entry name" value="POLY A POLYMERASE CID PAP -RELATED"/>
    <property type="match status" value="1"/>
</dbReference>
<dbReference type="EMBL" id="KI517609">
    <property type="protein sequence ID" value="ESQ37447.1"/>
    <property type="molecule type" value="Genomic_DNA"/>
</dbReference>
<dbReference type="STRING" id="72664.V4L570"/>
<dbReference type="Gene3D" id="3.30.460.10">
    <property type="entry name" value="Beta Polymerase, domain 2"/>
    <property type="match status" value="1"/>
</dbReference>
<dbReference type="AlphaFoldDB" id="V4L570"/>
<dbReference type="SUPFAM" id="SSF81631">
    <property type="entry name" value="PAP/OAS1 substrate-binding domain"/>
    <property type="match status" value="1"/>
</dbReference>
<feature type="non-terminal residue" evidence="2">
    <location>
        <position position="506"/>
    </location>
</feature>
<dbReference type="Gene3D" id="1.10.1410.10">
    <property type="match status" value="1"/>
</dbReference>
<dbReference type="InterPro" id="IPR054708">
    <property type="entry name" value="MTPAP-like_central"/>
</dbReference>
<keyword evidence="3" id="KW-1185">Reference proteome</keyword>
<sequence>MDSRSSVSKENTKSSKVIRKKVKNSESVALQRYKIDSYDFLELDKLLDDVYCSVRPVTANYDTRKDMVKFLNAIAFDIYGEYVDSIPVLEAYGSFVMDTFSSQSDLDVSINFGNETSEISREKKLQILERFAEKLRSLQEQGRIRSVQAIWTATVPILRFVDEEIAVECDLSVDSKDGILSSQIIEIISRIDDRFQKLCLLIKHWAKAHEVNDTSQQTLNSLSITLLVAHHLQSSISNLFLLCVITQTQDPPILPPFSLLFKDGVDPLNVEKRSHSFLNWGQQNKESLSRLFVTFFVKLQSVEFLWGKELCVSLLNGLWISKTITGSIKVLDIIDVSNNVARCVTGKGAKKVYRCINKTVEELFEFLDGKINATHLRDNLFTHQAFVEPPEEEDHHDKRVCSESGYRTRTGRWRDEERCRKLREKYAGNSYVFEEVSKVPRCGIRYKPLDDACRQVPLNVPENGHLVQHRRHDGGFGGAKAMHDHGEIDLPPPPPPYGRVYRVYCE</sequence>
<dbReference type="InterPro" id="IPR043519">
    <property type="entry name" value="NT_sf"/>
</dbReference>
<dbReference type="PANTHER" id="PTHR12271:SF134">
    <property type="entry name" value="NUCLEOTIDYLTRANSFERASE FAMILY PROTEIN"/>
    <property type="match status" value="1"/>
</dbReference>
<gene>
    <name evidence="2" type="ORF">EUTSA_v10002762mg</name>
</gene>
<dbReference type="GO" id="GO:0016779">
    <property type="term" value="F:nucleotidyltransferase activity"/>
    <property type="evidence" value="ECO:0007669"/>
    <property type="project" value="TreeGrafter"/>
</dbReference>
<dbReference type="Pfam" id="PF22600">
    <property type="entry name" value="MTPAP-like_central"/>
    <property type="match status" value="1"/>
</dbReference>
<dbReference type="KEGG" id="eus:EUTSA_v10002762mg"/>
<evidence type="ECO:0000313" key="2">
    <source>
        <dbReference type="EMBL" id="ESQ37447.1"/>
    </source>
</evidence>
<evidence type="ECO:0000259" key="1">
    <source>
        <dbReference type="Pfam" id="PF22600"/>
    </source>
</evidence>
<dbReference type="Gramene" id="ESQ37447">
    <property type="protein sequence ID" value="ESQ37447"/>
    <property type="gene ID" value="EUTSA_v10002762mg"/>
</dbReference>
<protein>
    <recommendedName>
        <fullName evidence="1">Poly(A) RNA polymerase mitochondrial-like central palm domain-containing protein</fullName>
    </recommendedName>
</protein>
<dbReference type="Proteomes" id="UP000030689">
    <property type="component" value="Unassembled WGS sequence"/>
</dbReference>
<reference evidence="2 3" key="1">
    <citation type="journal article" date="2013" name="Front. Plant Sci.">
        <title>The Reference Genome of the Halophytic Plant Eutrema salsugineum.</title>
        <authorList>
            <person name="Yang R."/>
            <person name="Jarvis D.E."/>
            <person name="Chen H."/>
            <person name="Beilstein M.A."/>
            <person name="Grimwood J."/>
            <person name="Jenkins J."/>
            <person name="Shu S."/>
            <person name="Prochnik S."/>
            <person name="Xin M."/>
            <person name="Ma C."/>
            <person name="Schmutz J."/>
            <person name="Wing R.A."/>
            <person name="Mitchell-Olds T."/>
            <person name="Schumaker K.S."/>
            <person name="Wang X."/>
        </authorList>
    </citation>
    <scope>NUCLEOTIDE SEQUENCE [LARGE SCALE GENOMIC DNA]</scope>
</reference>
<feature type="domain" description="Poly(A) RNA polymerase mitochondrial-like central palm" evidence="1">
    <location>
        <begin position="43"/>
        <end position="189"/>
    </location>
</feature>